<organism evidence="4 5">
    <name type="scientific">Choanephora cucurbitarum</name>
    <dbReference type="NCBI Taxonomy" id="101091"/>
    <lineage>
        <taxon>Eukaryota</taxon>
        <taxon>Fungi</taxon>
        <taxon>Fungi incertae sedis</taxon>
        <taxon>Mucoromycota</taxon>
        <taxon>Mucoromycotina</taxon>
        <taxon>Mucoromycetes</taxon>
        <taxon>Mucorales</taxon>
        <taxon>Mucorineae</taxon>
        <taxon>Choanephoraceae</taxon>
        <taxon>Choanephoroideae</taxon>
        <taxon>Choanephora</taxon>
    </lineage>
</organism>
<evidence type="ECO:0000313" key="5">
    <source>
        <dbReference type="Proteomes" id="UP000093000"/>
    </source>
</evidence>
<dbReference type="Gene3D" id="3.10.20.90">
    <property type="entry name" value="Phosphatidylinositol 3-kinase Catalytic Subunit, Chain A, domain 1"/>
    <property type="match status" value="1"/>
</dbReference>
<dbReference type="InParanoid" id="A0A1C7NKE5"/>
<sequence>MKNDSEDTKMFSQYYPVQAVPILYFIKQGTIKDFGTEAISEQEIVDKLNALNKVQPSAAPTMPISNTTPAEQSRNPEAAVDTGSMSVERTPATASTSEEQSQTKKIELQKQLEKVRKERMEREQREAKEREIKRRNESKAMQEAQQNRMDKENKVYFDRIKKERQEEEAHRRKVREQIARDRAEKMAKRSAEKQRSPTEEAIDESHVKANSSQSHELSNLSIRQLDGSSIRHQFKATDTLGLVHEWIRQNRTDDINKPYKLSSQFPTRLFTEADDKATLRELDLCPSATVIMKPTKATTSIASSLSSSTGAMSYFFAAYDFVYGLLLMLFNMFTSILTSMFPAHGMRPINAPPQAGLQTSLSQPLRGGQRLGGGESSKTDASSIQVNPSSGQAQKRSNPYKTRINTLQDDDTNEDEDKKRPTYNGNSVNHE</sequence>
<dbReference type="SUPFAM" id="SSF54236">
    <property type="entry name" value="Ubiquitin-like"/>
    <property type="match status" value="1"/>
</dbReference>
<comment type="caution">
    <text evidence="4">The sequence shown here is derived from an EMBL/GenBank/DDBJ whole genome shotgun (WGS) entry which is preliminary data.</text>
</comment>
<proteinExistence type="predicted"/>
<keyword evidence="2" id="KW-1133">Transmembrane helix</keyword>
<feature type="compositionally biased region" description="Polar residues" evidence="1">
    <location>
        <begin position="379"/>
        <end position="407"/>
    </location>
</feature>
<feature type="compositionally biased region" description="Basic and acidic residues" evidence="1">
    <location>
        <begin position="101"/>
        <end position="140"/>
    </location>
</feature>
<feature type="domain" description="UBX" evidence="3">
    <location>
        <begin position="213"/>
        <end position="292"/>
    </location>
</feature>
<keyword evidence="2" id="KW-0812">Transmembrane</keyword>
<gene>
    <name evidence="4" type="primary">UBXN4</name>
    <name evidence="4" type="ORF">A0J61_02354</name>
</gene>
<feature type="compositionally biased region" description="Polar residues" evidence="1">
    <location>
        <begin position="63"/>
        <end position="75"/>
    </location>
</feature>
<dbReference type="CDD" id="cd01767">
    <property type="entry name" value="UBX"/>
    <property type="match status" value="1"/>
</dbReference>
<evidence type="ECO:0000259" key="3">
    <source>
        <dbReference type="PROSITE" id="PS50033"/>
    </source>
</evidence>
<feature type="compositionally biased region" description="Polar residues" evidence="1">
    <location>
        <begin position="208"/>
        <end position="218"/>
    </location>
</feature>
<evidence type="ECO:0000256" key="1">
    <source>
        <dbReference type="SAM" id="MobiDB-lite"/>
    </source>
</evidence>
<dbReference type="GO" id="GO:0036503">
    <property type="term" value="P:ERAD pathway"/>
    <property type="evidence" value="ECO:0007669"/>
    <property type="project" value="TreeGrafter"/>
</dbReference>
<feature type="compositionally biased region" description="Basic and acidic residues" evidence="1">
    <location>
        <begin position="163"/>
        <end position="207"/>
    </location>
</feature>
<dbReference type="Pfam" id="PF00789">
    <property type="entry name" value="UBX"/>
    <property type="match status" value="1"/>
</dbReference>
<evidence type="ECO:0000256" key="2">
    <source>
        <dbReference type="SAM" id="Phobius"/>
    </source>
</evidence>
<accession>A0A1C7NKE5</accession>
<feature type="transmembrane region" description="Helical" evidence="2">
    <location>
        <begin position="314"/>
        <end position="337"/>
    </location>
</feature>
<protein>
    <submittedName>
        <fullName evidence="4">UBX domain-containing protein 4</fullName>
    </submittedName>
</protein>
<evidence type="ECO:0000313" key="4">
    <source>
        <dbReference type="EMBL" id="OBZ89602.1"/>
    </source>
</evidence>
<dbReference type="SMART" id="SM00166">
    <property type="entry name" value="UBX"/>
    <property type="match status" value="1"/>
</dbReference>
<keyword evidence="2" id="KW-0472">Membrane</keyword>
<dbReference type="STRING" id="101091.A0A1C7NKE5"/>
<dbReference type="InterPro" id="IPR029071">
    <property type="entry name" value="Ubiquitin-like_domsf"/>
</dbReference>
<feature type="compositionally biased region" description="Polar residues" evidence="1">
    <location>
        <begin position="83"/>
        <end position="100"/>
    </location>
</feature>
<dbReference type="PANTHER" id="PTHR46424">
    <property type="entry name" value="UBX DOMAIN-CONTAINING PROTEIN 4"/>
    <property type="match status" value="1"/>
</dbReference>
<reference evidence="4 5" key="1">
    <citation type="submission" date="2016-03" db="EMBL/GenBank/DDBJ databases">
        <title>Choanephora cucurbitarum.</title>
        <authorList>
            <person name="Min B."/>
            <person name="Park H."/>
            <person name="Park J.-H."/>
            <person name="Shin H.-D."/>
            <person name="Choi I.-G."/>
        </authorList>
    </citation>
    <scope>NUCLEOTIDE SEQUENCE [LARGE SCALE GENOMIC DNA]</scope>
    <source>
        <strain evidence="4 5">KUS-F28377</strain>
    </source>
</reference>
<name>A0A1C7NKE5_9FUNG</name>
<dbReference type="OrthoDB" id="2445133at2759"/>
<dbReference type="AlphaFoldDB" id="A0A1C7NKE5"/>
<feature type="region of interest" description="Disordered" evidence="1">
    <location>
        <begin position="163"/>
        <end position="218"/>
    </location>
</feature>
<dbReference type="GO" id="GO:0005783">
    <property type="term" value="C:endoplasmic reticulum"/>
    <property type="evidence" value="ECO:0007669"/>
    <property type="project" value="TreeGrafter"/>
</dbReference>
<dbReference type="Proteomes" id="UP000093000">
    <property type="component" value="Unassembled WGS sequence"/>
</dbReference>
<feature type="region of interest" description="Disordered" evidence="1">
    <location>
        <begin position="352"/>
        <end position="431"/>
    </location>
</feature>
<dbReference type="PROSITE" id="PS50033">
    <property type="entry name" value="UBX"/>
    <property type="match status" value="1"/>
</dbReference>
<keyword evidence="5" id="KW-1185">Reference proteome</keyword>
<dbReference type="EMBL" id="LUGH01000087">
    <property type="protein sequence ID" value="OBZ89602.1"/>
    <property type="molecule type" value="Genomic_DNA"/>
</dbReference>
<dbReference type="PANTHER" id="PTHR46424:SF1">
    <property type="entry name" value="UBX DOMAIN-CONTAINING PROTEIN 4"/>
    <property type="match status" value="1"/>
</dbReference>
<dbReference type="InterPro" id="IPR001012">
    <property type="entry name" value="UBX_dom"/>
</dbReference>
<feature type="region of interest" description="Disordered" evidence="1">
    <location>
        <begin position="57"/>
        <end position="149"/>
    </location>
</feature>